<evidence type="ECO:0000256" key="6">
    <source>
        <dbReference type="ARBA" id="ARBA00023303"/>
    </source>
</evidence>
<name>A0ABV5AB75_9BACL</name>
<keyword evidence="12" id="KW-1185">Reference proteome</keyword>
<dbReference type="EMBL" id="JBDXSU010000001">
    <property type="protein sequence ID" value="MFB5188882.1"/>
    <property type="molecule type" value="Genomic_DNA"/>
</dbReference>
<keyword evidence="2 10" id="KW-1003">Cell membrane</keyword>
<comment type="similarity">
    <text evidence="7 10">Belongs to the fluoride channel Fluc/FEX (TC 1.A.43) family.</text>
</comment>
<evidence type="ECO:0000256" key="10">
    <source>
        <dbReference type="RuleBase" id="RU004340"/>
    </source>
</evidence>
<feature type="transmembrane region" description="Helical" evidence="10">
    <location>
        <begin position="86"/>
        <end position="108"/>
    </location>
</feature>
<comment type="subcellular location">
    <subcellularLocation>
        <location evidence="1">Cell membrane</location>
        <topology evidence="1">Multi-pass membrane protein</topology>
    </subcellularLocation>
</comment>
<comment type="caution">
    <text evidence="11">The sequence shown here is derived from an EMBL/GenBank/DDBJ whole genome shotgun (WGS) entry which is preliminary data.</text>
</comment>
<accession>A0ABV5AB75</accession>
<keyword evidence="5 10" id="KW-0472">Membrane</keyword>
<dbReference type="Pfam" id="PF02537">
    <property type="entry name" value="CRCB"/>
    <property type="match status" value="1"/>
</dbReference>
<evidence type="ECO:0000313" key="11">
    <source>
        <dbReference type="EMBL" id="MFB5188882.1"/>
    </source>
</evidence>
<feature type="transmembrane region" description="Helical" evidence="10">
    <location>
        <begin position="52"/>
        <end position="74"/>
    </location>
</feature>
<evidence type="ECO:0000256" key="9">
    <source>
        <dbReference type="ARBA" id="ARBA00049940"/>
    </source>
</evidence>
<gene>
    <name evidence="11" type="ORF">KKP3000_001316</name>
</gene>
<evidence type="ECO:0000256" key="2">
    <source>
        <dbReference type="ARBA" id="ARBA00022475"/>
    </source>
</evidence>
<keyword evidence="6" id="KW-0813">Transport</keyword>
<keyword evidence="6" id="KW-0406">Ion transport</keyword>
<comment type="catalytic activity">
    <reaction evidence="8">
        <text>fluoride(in) = fluoride(out)</text>
        <dbReference type="Rhea" id="RHEA:76159"/>
        <dbReference type="ChEBI" id="CHEBI:17051"/>
    </reaction>
    <physiologicalReaction direction="left-to-right" evidence="8">
        <dbReference type="Rhea" id="RHEA:76160"/>
    </physiologicalReaction>
</comment>
<evidence type="ECO:0000256" key="7">
    <source>
        <dbReference type="ARBA" id="ARBA00035120"/>
    </source>
</evidence>
<proteinExistence type="inferred from homology"/>
<protein>
    <recommendedName>
        <fullName evidence="10">Fluoride-specific ion channel</fullName>
    </recommendedName>
</protein>
<dbReference type="Proteomes" id="UP001579974">
    <property type="component" value="Unassembled WGS sequence"/>
</dbReference>
<sequence length="153" mass="16069">MNIISVLAFGFLGGISRYACGTSLMSILVVNALGAVALGLLSVLRAHLHMKIWLEVGVSSGLIGSFTTFSGLVWKVVPVTPNHAPQAFVGLAVSIGSIALCAVAIRVAHVYCRTSKLTKQADENQHHTRNHANVMSQFGTVSADTVGGSQQEP</sequence>
<evidence type="ECO:0000256" key="5">
    <source>
        <dbReference type="ARBA" id="ARBA00023136"/>
    </source>
</evidence>
<evidence type="ECO:0000313" key="12">
    <source>
        <dbReference type="Proteomes" id="UP001579974"/>
    </source>
</evidence>
<dbReference type="RefSeq" id="WP_275475711.1">
    <property type="nucleotide sequence ID" value="NZ_CP162940.1"/>
</dbReference>
<keyword evidence="4 10" id="KW-1133">Transmembrane helix</keyword>
<evidence type="ECO:0000256" key="4">
    <source>
        <dbReference type="ARBA" id="ARBA00022989"/>
    </source>
</evidence>
<keyword evidence="6" id="KW-0407">Ion channel</keyword>
<dbReference type="InterPro" id="IPR003691">
    <property type="entry name" value="FluC"/>
</dbReference>
<organism evidence="11 12">
    <name type="scientific">Alicyclobacillus fastidiosus</name>
    <dbReference type="NCBI Taxonomy" id="392011"/>
    <lineage>
        <taxon>Bacteria</taxon>
        <taxon>Bacillati</taxon>
        <taxon>Bacillota</taxon>
        <taxon>Bacilli</taxon>
        <taxon>Bacillales</taxon>
        <taxon>Alicyclobacillaceae</taxon>
        <taxon>Alicyclobacillus</taxon>
    </lineage>
</organism>
<comment type="function">
    <text evidence="9">Fluoride-specific ion channel. Important for reducing fluoride concentration in the cell, thus reducing its toxicity.</text>
</comment>
<evidence type="ECO:0000256" key="3">
    <source>
        <dbReference type="ARBA" id="ARBA00022692"/>
    </source>
</evidence>
<keyword evidence="3 10" id="KW-0812">Transmembrane</keyword>
<evidence type="ECO:0000256" key="8">
    <source>
        <dbReference type="ARBA" id="ARBA00035585"/>
    </source>
</evidence>
<feature type="transmembrane region" description="Helical" evidence="10">
    <location>
        <begin position="27"/>
        <end position="45"/>
    </location>
</feature>
<reference evidence="11 12" key="1">
    <citation type="journal article" date="2024" name="Int. J. Mol. Sci.">
        <title>Exploration of Alicyclobacillus spp. Genome in Search of Antibiotic Resistance.</title>
        <authorList>
            <person name="Bucka-Kolendo J."/>
            <person name="Kiousi D.E."/>
            <person name="Dekowska A."/>
            <person name="Mikolajczuk-Szczyrba A."/>
            <person name="Karadedos D.M."/>
            <person name="Michael P."/>
            <person name="Galanis A."/>
            <person name="Sokolowska B."/>
        </authorList>
    </citation>
    <scope>NUCLEOTIDE SEQUENCE [LARGE SCALE GENOMIC DNA]</scope>
    <source>
        <strain evidence="11 12">KKP 3000</strain>
    </source>
</reference>
<evidence type="ECO:0000256" key="1">
    <source>
        <dbReference type="ARBA" id="ARBA00004651"/>
    </source>
</evidence>